<organism evidence="2 3">
    <name type="scientific">Rubrobacter tropicus</name>
    <dbReference type="NCBI Taxonomy" id="2653851"/>
    <lineage>
        <taxon>Bacteria</taxon>
        <taxon>Bacillati</taxon>
        <taxon>Actinomycetota</taxon>
        <taxon>Rubrobacteria</taxon>
        <taxon>Rubrobacterales</taxon>
        <taxon>Rubrobacteraceae</taxon>
        <taxon>Rubrobacter</taxon>
    </lineage>
</organism>
<dbReference type="RefSeq" id="WP_166179565.1">
    <property type="nucleotide sequence ID" value="NZ_CP045119.1"/>
</dbReference>
<dbReference type="AlphaFoldDB" id="A0A6G8QEJ2"/>
<accession>A0A6G8QEJ2</accession>
<evidence type="ECO:0000313" key="3">
    <source>
        <dbReference type="Proteomes" id="UP000501452"/>
    </source>
</evidence>
<name>A0A6G8QEJ2_9ACTN</name>
<evidence type="ECO:0000313" key="2">
    <source>
        <dbReference type="EMBL" id="QIN84910.1"/>
    </source>
</evidence>
<dbReference type="SUPFAM" id="SSF50475">
    <property type="entry name" value="FMN-binding split barrel"/>
    <property type="match status" value="1"/>
</dbReference>
<dbReference type="Gene3D" id="2.30.110.10">
    <property type="entry name" value="Electron Transport, Fmn-binding Protein, Chain A"/>
    <property type="match status" value="1"/>
</dbReference>
<reference evidence="2 3" key="1">
    <citation type="submission" date="2019-10" db="EMBL/GenBank/DDBJ databases">
        <title>Rubrobacter sp nov SCSIO 52090 isolated from a deep-sea sediment in the South China Sea.</title>
        <authorList>
            <person name="Chen R.W."/>
        </authorList>
    </citation>
    <scope>NUCLEOTIDE SEQUENCE [LARGE SCALE GENOMIC DNA]</scope>
    <source>
        <strain evidence="2 3">SCSIO 52909</strain>
    </source>
</reference>
<dbReference type="Proteomes" id="UP000501452">
    <property type="component" value="Chromosome"/>
</dbReference>
<dbReference type="Pfam" id="PF01243">
    <property type="entry name" value="PNPOx_N"/>
    <property type="match status" value="1"/>
</dbReference>
<evidence type="ECO:0000259" key="1">
    <source>
        <dbReference type="Pfam" id="PF01243"/>
    </source>
</evidence>
<sequence>MKETPRDFERLQALLDRSVEGAGDFLRASFGMPEHSLSAVQLARLLQGTQTVALATVTRGGEPRVAPTGALFYRGRFHVPTVATAARTRHLLERPAVSLTLYGENDLAIIAHGRAEVLGRDHPEFPPLEDAFREPGGGSVLDWGEGVYLRVEAEKTFTFARYPERFGG</sequence>
<protein>
    <submittedName>
        <fullName evidence="2">Pyridoxamine 5'-phosphate oxidase family protein</fullName>
    </submittedName>
</protein>
<dbReference type="InterPro" id="IPR012349">
    <property type="entry name" value="Split_barrel_FMN-bd"/>
</dbReference>
<gene>
    <name evidence="2" type="ORF">GBA63_21375</name>
</gene>
<dbReference type="KEGG" id="rub:GBA63_21375"/>
<dbReference type="InterPro" id="IPR011576">
    <property type="entry name" value="Pyridox_Oxase_N"/>
</dbReference>
<keyword evidence="3" id="KW-1185">Reference proteome</keyword>
<dbReference type="EMBL" id="CP045119">
    <property type="protein sequence ID" value="QIN84910.1"/>
    <property type="molecule type" value="Genomic_DNA"/>
</dbReference>
<proteinExistence type="predicted"/>
<feature type="domain" description="Pyridoxamine 5'-phosphate oxidase N-terminal" evidence="1">
    <location>
        <begin position="42"/>
        <end position="130"/>
    </location>
</feature>